<reference evidence="7" key="2">
    <citation type="submission" date="2020-09" db="EMBL/GenBank/DDBJ databases">
        <authorList>
            <person name="Sun Q."/>
            <person name="Kim S."/>
        </authorList>
    </citation>
    <scope>NUCLEOTIDE SEQUENCE</scope>
    <source>
        <strain evidence="7">KCTC 42590</strain>
    </source>
</reference>
<dbReference type="InterPro" id="IPR036005">
    <property type="entry name" value="Creatinase/aminopeptidase-like"/>
</dbReference>
<dbReference type="GO" id="GO:0070006">
    <property type="term" value="F:metalloaminopeptidase activity"/>
    <property type="evidence" value="ECO:0007669"/>
    <property type="project" value="InterPro"/>
</dbReference>
<dbReference type="Pfam" id="PF16188">
    <property type="entry name" value="Peptidase_M24_C"/>
    <property type="match status" value="1"/>
</dbReference>
<name>A0A919AKQ5_9PROT</name>
<feature type="domain" description="Creatinase N-terminal" evidence="5">
    <location>
        <begin position="12"/>
        <end position="143"/>
    </location>
</feature>
<dbReference type="InterPro" id="IPR000994">
    <property type="entry name" value="Pept_M24"/>
</dbReference>
<evidence type="ECO:0000256" key="1">
    <source>
        <dbReference type="ARBA" id="ARBA00008766"/>
    </source>
</evidence>
<evidence type="ECO:0000313" key="7">
    <source>
        <dbReference type="EMBL" id="GHF12222.1"/>
    </source>
</evidence>
<dbReference type="GO" id="GO:0005737">
    <property type="term" value="C:cytoplasm"/>
    <property type="evidence" value="ECO:0007669"/>
    <property type="project" value="UniProtKB-ARBA"/>
</dbReference>
<dbReference type="PANTHER" id="PTHR43763:SF6">
    <property type="entry name" value="XAA-PRO AMINOPEPTIDASE 1"/>
    <property type="match status" value="1"/>
</dbReference>
<dbReference type="Proteomes" id="UP000630923">
    <property type="component" value="Unassembled WGS sequence"/>
</dbReference>
<dbReference type="Pfam" id="PF00557">
    <property type="entry name" value="Peptidase_M24"/>
    <property type="match status" value="1"/>
</dbReference>
<keyword evidence="3" id="KW-0378">Hydrolase</keyword>
<evidence type="ECO:0000259" key="5">
    <source>
        <dbReference type="Pfam" id="PF01321"/>
    </source>
</evidence>
<dbReference type="InterPro" id="IPR050422">
    <property type="entry name" value="X-Pro_aminopeptidase_P"/>
</dbReference>
<gene>
    <name evidence="7" type="ORF">GCM10017044_02680</name>
</gene>
<dbReference type="Pfam" id="PF01321">
    <property type="entry name" value="Creatinase_N"/>
    <property type="match status" value="1"/>
</dbReference>
<reference evidence="7" key="1">
    <citation type="journal article" date="2014" name="Int. J. Syst. Evol. Microbiol.">
        <title>Complete genome sequence of Corynebacterium casei LMG S-19264T (=DSM 44701T), isolated from a smear-ripened cheese.</title>
        <authorList>
            <consortium name="US DOE Joint Genome Institute (JGI-PGF)"/>
            <person name="Walter F."/>
            <person name="Albersmeier A."/>
            <person name="Kalinowski J."/>
            <person name="Ruckert C."/>
        </authorList>
    </citation>
    <scope>NUCLEOTIDE SEQUENCE</scope>
    <source>
        <strain evidence="7">KCTC 42590</strain>
    </source>
</reference>
<evidence type="ECO:0000256" key="3">
    <source>
        <dbReference type="ARBA" id="ARBA00022801"/>
    </source>
</evidence>
<dbReference type="SUPFAM" id="SSF53092">
    <property type="entry name" value="Creatinase/prolidase N-terminal domain"/>
    <property type="match status" value="1"/>
</dbReference>
<dbReference type="CDD" id="cd01085">
    <property type="entry name" value="APP"/>
    <property type="match status" value="1"/>
</dbReference>
<evidence type="ECO:0000259" key="4">
    <source>
        <dbReference type="Pfam" id="PF00557"/>
    </source>
</evidence>
<accession>A0A919AKQ5</accession>
<evidence type="ECO:0000256" key="2">
    <source>
        <dbReference type="ARBA" id="ARBA00022723"/>
    </source>
</evidence>
<protein>
    <submittedName>
        <fullName evidence="7">Xaa-Pro aminopeptidase</fullName>
    </submittedName>
</protein>
<comment type="similarity">
    <text evidence="1">Belongs to the peptidase M24B family.</text>
</comment>
<dbReference type="FunFam" id="3.90.230.10:FF:000009">
    <property type="entry name" value="xaa-Pro aminopeptidase 2"/>
    <property type="match status" value="1"/>
</dbReference>
<keyword evidence="7" id="KW-0645">Protease</keyword>
<sequence>MERKDMSIYQKRLDALRSELRKQSLDAFVIPLTDEHMSEYVGDYAKRLAFISGFTGSAGNAVVTLSAAAIFVDGRYTIQVANEVDGTLFERHHFEARPLLQWLRETVKEGGQVGYDPELATLPWVEEATDKLAHKNIALVAVSQNPVDAIWHDQPSAPQAKAYPHPDIYSGQSAEEKRSDLGQLIKQAGADSAVVTMLDSVAWAFNMRGDDVRNTPVTQSFAILNKDETADLFISSEKVDDTLRSHLGNRVRIRDRADFYPALRELGEANKSVLFDPKTNNSAVHQSLCESGATILKGDDPCILMKARKNRTEQMGARSAHIRDGAAIAEFLCWFAEEAPKETLDELKAAQKLWEFRQKRDLITGISFDTISAAGPNGALCHYSVTERTNRPIRLGELFLIDSGGQYLDGTTDITRTLAVGHPSREMKKNFTRVLKGHIALATTRFPIGTPGMALDAIARRPLWDAGLDYDHGTGHGVGSFLAVHEGPQRIAKFGTSVPLEAGMILSNEPGYYKEGSYGIRIENLVLIVASDNVGERPMLEFENLTWAPIDLALVDPLIMTRLEIDWLNDYHRLVWEKISPEVDGKTRQWLEAATKPITRPH</sequence>
<proteinExistence type="inferred from homology"/>
<keyword evidence="8" id="KW-1185">Reference proteome</keyword>
<evidence type="ECO:0000313" key="8">
    <source>
        <dbReference type="Proteomes" id="UP000630923"/>
    </source>
</evidence>
<dbReference type="SUPFAM" id="SSF55920">
    <property type="entry name" value="Creatinase/aminopeptidase"/>
    <property type="match status" value="1"/>
</dbReference>
<feature type="domain" description="Peptidase M24 C-terminal" evidence="6">
    <location>
        <begin position="538"/>
        <end position="598"/>
    </location>
</feature>
<dbReference type="InterPro" id="IPR033740">
    <property type="entry name" value="Pept_M24B"/>
</dbReference>
<dbReference type="GO" id="GO:0046872">
    <property type="term" value="F:metal ion binding"/>
    <property type="evidence" value="ECO:0007669"/>
    <property type="project" value="UniProtKB-KW"/>
</dbReference>
<dbReference type="PANTHER" id="PTHR43763">
    <property type="entry name" value="XAA-PRO AMINOPEPTIDASE 1"/>
    <property type="match status" value="1"/>
</dbReference>
<organism evidence="7 8">
    <name type="scientific">Kordiimonas sediminis</name>
    <dbReference type="NCBI Taxonomy" id="1735581"/>
    <lineage>
        <taxon>Bacteria</taxon>
        <taxon>Pseudomonadati</taxon>
        <taxon>Pseudomonadota</taxon>
        <taxon>Alphaproteobacteria</taxon>
        <taxon>Kordiimonadales</taxon>
        <taxon>Kordiimonadaceae</taxon>
        <taxon>Kordiimonas</taxon>
    </lineage>
</organism>
<dbReference type="InterPro" id="IPR029149">
    <property type="entry name" value="Creatin/AminoP/Spt16_N"/>
</dbReference>
<dbReference type="EMBL" id="BNCI01000001">
    <property type="protein sequence ID" value="GHF12222.1"/>
    <property type="molecule type" value="Genomic_DNA"/>
</dbReference>
<comment type="caution">
    <text evidence="7">The sequence shown here is derived from an EMBL/GenBank/DDBJ whole genome shotgun (WGS) entry which is preliminary data.</text>
</comment>
<dbReference type="Gene3D" id="3.90.230.10">
    <property type="entry name" value="Creatinase/methionine aminopeptidase superfamily"/>
    <property type="match status" value="1"/>
</dbReference>
<dbReference type="AlphaFoldDB" id="A0A919AKQ5"/>
<dbReference type="Gene3D" id="3.40.350.10">
    <property type="entry name" value="Creatinase/prolidase N-terminal domain"/>
    <property type="match status" value="2"/>
</dbReference>
<keyword evidence="7" id="KW-0031">Aminopeptidase</keyword>
<evidence type="ECO:0000259" key="6">
    <source>
        <dbReference type="Pfam" id="PF16188"/>
    </source>
</evidence>
<feature type="domain" description="Peptidase M24" evidence="4">
    <location>
        <begin position="318"/>
        <end position="528"/>
    </location>
</feature>
<dbReference type="InterPro" id="IPR000587">
    <property type="entry name" value="Creatinase_N"/>
</dbReference>
<dbReference type="Pfam" id="PF16189">
    <property type="entry name" value="Creatinase_N_2"/>
    <property type="match status" value="1"/>
</dbReference>
<dbReference type="InterPro" id="IPR032416">
    <property type="entry name" value="Peptidase_M24_C"/>
</dbReference>
<keyword evidence="2" id="KW-0479">Metal-binding</keyword>